<dbReference type="PANTHER" id="PTHR43918:SF4">
    <property type="entry name" value="CARBOXYLIC ESTER HYDROLASE"/>
    <property type="match status" value="1"/>
</dbReference>
<keyword evidence="7" id="KW-1185">Reference proteome</keyword>
<dbReference type="GO" id="GO:0006581">
    <property type="term" value="P:acetylcholine catabolic process"/>
    <property type="evidence" value="ECO:0007669"/>
    <property type="project" value="TreeGrafter"/>
</dbReference>
<dbReference type="GO" id="GO:0005615">
    <property type="term" value="C:extracellular space"/>
    <property type="evidence" value="ECO:0007669"/>
    <property type="project" value="TreeGrafter"/>
</dbReference>
<keyword evidence="3" id="KW-0378">Hydrolase</keyword>
<gene>
    <name evidence="6" type="ORF">HPB48_013417</name>
</gene>
<evidence type="ECO:0000256" key="4">
    <source>
        <dbReference type="ARBA" id="ARBA00023180"/>
    </source>
</evidence>
<evidence type="ECO:0000313" key="7">
    <source>
        <dbReference type="Proteomes" id="UP000821853"/>
    </source>
</evidence>
<accession>A0A9J6FY26</accession>
<keyword evidence="2" id="KW-0719">Serine esterase</keyword>
<dbReference type="PANTHER" id="PTHR43918">
    <property type="entry name" value="ACETYLCHOLINESTERASE"/>
    <property type="match status" value="1"/>
</dbReference>
<evidence type="ECO:0000313" key="6">
    <source>
        <dbReference type="EMBL" id="KAH9371022.1"/>
    </source>
</evidence>
<evidence type="ECO:0000259" key="5">
    <source>
        <dbReference type="Pfam" id="PF00135"/>
    </source>
</evidence>
<keyword evidence="4" id="KW-0325">Glycoprotein</keyword>
<feature type="domain" description="Carboxylesterase type B" evidence="5">
    <location>
        <begin position="35"/>
        <end position="186"/>
    </location>
</feature>
<dbReference type="AlphaFoldDB" id="A0A9J6FY26"/>
<dbReference type="InterPro" id="IPR002018">
    <property type="entry name" value="CarbesteraseB"/>
</dbReference>
<dbReference type="GO" id="GO:0005886">
    <property type="term" value="C:plasma membrane"/>
    <property type="evidence" value="ECO:0007669"/>
    <property type="project" value="TreeGrafter"/>
</dbReference>
<dbReference type="GO" id="GO:0003990">
    <property type="term" value="F:acetylcholinesterase activity"/>
    <property type="evidence" value="ECO:0007669"/>
    <property type="project" value="TreeGrafter"/>
</dbReference>
<dbReference type="SUPFAM" id="SSF53474">
    <property type="entry name" value="alpha/beta-Hydrolases"/>
    <property type="match status" value="1"/>
</dbReference>
<proteinExistence type="inferred from homology"/>
<sequence>MDTISKVIKQPHNQMISKVIPEILFVSCAMYIQVSGMKVLVGFSDDEGPALLSFINRGFRIRLYNVAEQVRSVLSHYYGFAPEDAKNITSYYDKDQGAGNFAEELFSDLLAVCPVRLFAELLHAWGNRVHTYVLHRTHFAASESGVLRGQSVRLLFGYPILQQAEESERALSTRVISHWAHFLKLGASCERCTL</sequence>
<organism evidence="6 7">
    <name type="scientific">Haemaphysalis longicornis</name>
    <name type="common">Bush tick</name>
    <dbReference type="NCBI Taxonomy" id="44386"/>
    <lineage>
        <taxon>Eukaryota</taxon>
        <taxon>Metazoa</taxon>
        <taxon>Ecdysozoa</taxon>
        <taxon>Arthropoda</taxon>
        <taxon>Chelicerata</taxon>
        <taxon>Arachnida</taxon>
        <taxon>Acari</taxon>
        <taxon>Parasitiformes</taxon>
        <taxon>Ixodida</taxon>
        <taxon>Ixodoidea</taxon>
        <taxon>Ixodidae</taxon>
        <taxon>Haemaphysalinae</taxon>
        <taxon>Haemaphysalis</taxon>
    </lineage>
</organism>
<dbReference type="Gene3D" id="3.40.50.1820">
    <property type="entry name" value="alpha/beta hydrolase"/>
    <property type="match status" value="1"/>
</dbReference>
<dbReference type="OrthoDB" id="6497603at2759"/>
<dbReference type="GO" id="GO:0019695">
    <property type="term" value="P:choline metabolic process"/>
    <property type="evidence" value="ECO:0007669"/>
    <property type="project" value="TreeGrafter"/>
</dbReference>
<dbReference type="Proteomes" id="UP000821853">
    <property type="component" value="Chromosome 3"/>
</dbReference>
<dbReference type="InterPro" id="IPR029058">
    <property type="entry name" value="AB_hydrolase_fold"/>
</dbReference>
<evidence type="ECO:0000256" key="3">
    <source>
        <dbReference type="ARBA" id="ARBA00022801"/>
    </source>
</evidence>
<dbReference type="VEuPathDB" id="VectorBase:HLOH_057577"/>
<dbReference type="InterPro" id="IPR050654">
    <property type="entry name" value="AChE-related_enzymes"/>
</dbReference>
<evidence type="ECO:0000256" key="2">
    <source>
        <dbReference type="ARBA" id="ARBA00022487"/>
    </source>
</evidence>
<comment type="similarity">
    <text evidence="1">Belongs to the type-B carboxylesterase/lipase family.</text>
</comment>
<protein>
    <recommendedName>
        <fullName evidence="5">Carboxylesterase type B domain-containing protein</fullName>
    </recommendedName>
</protein>
<evidence type="ECO:0000256" key="1">
    <source>
        <dbReference type="ARBA" id="ARBA00005964"/>
    </source>
</evidence>
<reference evidence="6 7" key="1">
    <citation type="journal article" date="2020" name="Cell">
        <title>Large-Scale Comparative Analyses of Tick Genomes Elucidate Their Genetic Diversity and Vector Capacities.</title>
        <authorList>
            <consortium name="Tick Genome and Microbiome Consortium (TIGMIC)"/>
            <person name="Jia N."/>
            <person name="Wang J."/>
            <person name="Shi W."/>
            <person name="Du L."/>
            <person name="Sun Y."/>
            <person name="Zhan W."/>
            <person name="Jiang J.F."/>
            <person name="Wang Q."/>
            <person name="Zhang B."/>
            <person name="Ji P."/>
            <person name="Bell-Sakyi L."/>
            <person name="Cui X.M."/>
            <person name="Yuan T.T."/>
            <person name="Jiang B.G."/>
            <person name="Yang W.F."/>
            <person name="Lam T.T."/>
            <person name="Chang Q.C."/>
            <person name="Ding S.J."/>
            <person name="Wang X.J."/>
            <person name="Zhu J.G."/>
            <person name="Ruan X.D."/>
            <person name="Zhao L."/>
            <person name="Wei J.T."/>
            <person name="Ye R.Z."/>
            <person name="Que T.C."/>
            <person name="Du C.H."/>
            <person name="Zhou Y.H."/>
            <person name="Cheng J.X."/>
            <person name="Dai P.F."/>
            <person name="Guo W.B."/>
            <person name="Han X.H."/>
            <person name="Huang E.J."/>
            <person name="Li L.F."/>
            <person name="Wei W."/>
            <person name="Gao Y.C."/>
            <person name="Liu J.Z."/>
            <person name="Shao H.Z."/>
            <person name="Wang X."/>
            <person name="Wang C.C."/>
            <person name="Yang T.C."/>
            <person name="Huo Q.B."/>
            <person name="Li W."/>
            <person name="Chen H.Y."/>
            <person name="Chen S.E."/>
            <person name="Zhou L.G."/>
            <person name="Ni X.B."/>
            <person name="Tian J.H."/>
            <person name="Sheng Y."/>
            <person name="Liu T."/>
            <person name="Pan Y.S."/>
            <person name="Xia L.Y."/>
            <person name="Li J."/>
            <person name="Zhao F."/>
            <person name="Cao W.C."/>
        </authorList>
    </citation>
    <scope>NUCLEOTIDE SEQUENCE [LARGE SCALE GENOMIC DNA]</scope>
    <source>
        <strain evidence="6">HaeL-2018</strain>
    </source>
</reference>
<name>A0A9J6FY26_HAELO</name>
<dbReference type="Pfam" id="PF00135">
    <property type="entry name" value="COesterase"/>
    <property type="match status" value="1"/>
</dbReference>
<comment type="caution">
    <text evidence="6">The sequence shown here is derived from an EMBL/GenBank/DDBJ whole genome shotgun (WGS) entry which is preliminary data.</text>
</comment>
<dbReference type="EMBL" id="JABSTR010000005">
    <property type="protein sequence ID" value="KAH9371022.1"/>
    <property type="molecule type" value="Genomic_DNA"/>
</dbReference>